<accession>A0A5N5KB78</accession>
<proteinExistence type="predicted"/>
<keyword evidence="1" id="KW-0812">Transmembrane</keyword>
<keyword evidence="3" id="KW-1185">Reference proteome</keyword>
<keyword evidence="1" id="KW-0472">Membrane</keyword>
<comment type="caution">
    <text evidence="2">The sequence shown here is derived from an EMBL/GenBank/DDBJ whole genome shotgun (WGS) entry which is preliminary data.</text>
</comment>
<reference evidence="3" key="1">
    <citation type="journal article" date="2019" name="Gigascience">
        <title>De novo genome assembly of the endangered Acer yangbiense, a plant species with extremely small populations endemic to Yunnan Province, China.</title>
        <authorList>
            <person name="Yang J."/>
            <person name="Wariss H.M."/>
            <person name="Tao L."/>
            <person name="Zhang R."/>
            <person name="Yun Q."/>
            <person name="Hollingsworth P."/>
            <person name="Dao Z."/>
            <person name="Luo G."/>
            <person name="Guo H."/>
            <person name="Ma Y."/>
            <person name="Sun W."/>
        </authorList>
    </citation>
    <scope>NUCLEOTIDE SEQUENCE [LARGE SCALE GENOMIC DNA]</scope>
    <source>
        <strain evidence="3">cv. br00</strain>
    </source>
</reference>
<keyword evidence="1" id="KW-1133">Transmembrane helix</keyword>
<evidence type="ECO:0000313" key="3">
    <source>
        <dbReference type="Proteomes" id="UP000326939"/>
    </source>
</evidence>
<feature type="transmembrane region" description="Helical" evidence="1">
    <location>
        <begin position="6"/>
        <end position="24"/>
    </location>
</feature>
<dbReference type="Proteomes" id="UP000326939">
    <property type="component" value="Chromosome 15"/>
</dbReference>
<feature type="transmembrane region" description="Helical" evidence="1">
    <location>
        <begin position="45"/>
        <end position="65"/>
    </location>
</feature>
<sequence length="88" mass="9874">MFMFVFVDAHILLGMPALVMWSSSRISFFAVEKQIVIANPDINNVCLSFFVIMVLFFSPTSNLILNLHQVELCDDDDFPVLACDGISV</sequence>
<protein>
    <submittedName>
        <fullName evidence="2">Uncharacterized protein</fullName>
    </submittedName>
</protein>
<evidence type="ECO:0000313" key="2">
    <source>
        <dbReference type="EMBL" id="KAB5524617.1"/>
    </source>
</evidence>
<evidence type="ECO:0000256" key="1">
    <source>
        <dbReference type="SAM" id="Phobius"/>
    </source>
</evidence>
<dbReference type="EMBL" id="VDCV01000015">
    <property type="protein sequence ID" value="KAB5524617.1"/>
    <property type="molecule type" value="Genomic_DNA"/>
</dbReference>
<organism evidence="2 3">
    <name type="scientific">Salix brachista</name>
    <dbReference type="NCBI Taxonomy" id="2182728"/>
    <lineage>
        <taxon>Eukaryota</taxon>
        <taxon>Viridiplantae</taxon>
        <taxon>Streptophyta</taxon>
        <taxon>Embryophyta</taxon>
        <taxon>Tracheophyta</taxon>
        <taxon>Spermatophyta</taxon>
        <taxon>Magnoliopsida</taxon>
        <taxon>eudicotyledons</taxon>
        <taxon>Gunneridae</taxon>
        <taxon>Pentapetalae</taxon>
        <taxon>rosids</taxon>
        <taxon>fabids</taxon>
        <taxon>Malpighiales</taxon>
        <taxon>Salicaceae</taxon>
        <taxon>Saliceae</taxon>
        <taxon>Salix</taxon>
    </lineage>
</organism>
<gene>
    <name evidence="2" type="ORF">DKX38_022366</name>
</gene>
<dbReference type="AlphaFoldDB" id="A0A5N5KB78"/>
<name>A0A5N5KB78_9ROSI</name>